<feature type="compositionally biased region" description="Acidic residues" evidence="1">
    <location>
        <begin position="1"/>
        <end position="29"/>
    </location>
</feature>
<dbReference type="Proteomes" id="UP000001292">
    <property type="component" value="Unassembled WGS sequence"/>
</dbReference>
<dbReference type="AlphaFoldDB" id="B4IFC8"/>
<feature type="region of interest" description="Disordered" evidence="1">
    <location>
        <begin position="65"/>
        <end position="87"/>
    </location>
</feature>
<dbReference type="OMA" id="TARCHRK"/>
<accession>B4IFC8</accession>
<reference evidence="2 3" key="1">
    <citation type="journal article" date="2007" name="Nature">
        <title>Evolution of genes and genomes on the Drosophila phylogeny.</title>
        <authorList>
            <consortium name="Drosophila 12 Genomes Consortium"/>
            <person name="Clark A.G."/>
            <person name="Eisen M.B."/>
            <person name="Smith D.R."/>
            <person name="Bergman C.M."/>
            <person name="Oliver B."/>
            <person name="Markow T.A."/>
            <person name="Kaufman T.C."/>
            <person name="Kellis M."/>
            <person name="Gelbart W."/>
            <person name="Iyer V.N."/>
            <person name="Pollard D.A."/>
            <person name="Sackton T.B."/>
            <person name="Larracuente A.M."/>
            <person name="Singh N.D."/>
            <person name="Abad J.P."/>
            <person name="Abt D.N."/>
            <person name="Adryan B."/>
            <person name="Aguade M."/>
            <person name="Akashi H."/>
            <person name="Anderson W.W."/>
            <person name="Aquadro C.F."/>
            <person name="Ardell D.H."/>
            <person name="Arguello R."/>
            <person name="Artieri C.G."/>
            <person name="Barbash D.A."/>
            <person name="Barker D."/>
            <person name="Barsanti P."/>
            <person name="Batterham P."/>
            <person name="Batzoglou S."/>
            <person name="Begun D."/>
            <person name="Bhutkar A."/>
            <person name="Blanco E."/>
            <person name="Bosak S.A."/>
            <person name="Bradley R.K."/>
            <person name="Brand A.D."/>
            <person name="Brent M.R."/>
            <person name="Brooks A.N."/>
            <person name="Brown R.H."/>
            <person name="Butlin R.K."/>
            <person name="Caggese C."/>
            <person name="Calvi B.R."/>
            <person name="Bernardo de Carvalho A."/>
            <person name="Caspi A."/>
            <person name="Castrezana S."/>
            <person name="Celniker S.E."/>
            <person name="Chang J.L."/>
            <person name="Chapple C."/>
            <person name="Chatterji S."/>
            <person name="Chinwalla A."/>
            <person name="Civetta A."/>
            <person name="Clifton S.W."/>
            <person name="Comeron J.M."/>
            <person name="Costello J.C."/>
            <person name="Coyne J.A."/>
            <person name="Daub J."/>
            <person name="David R.G."/>
            <person name="Delcher A.L."/>
            <person name="Delehaunty K."/>
            <person name="Do C.B."/>
            <person name="Ebling H."/>
            <person name="Edwards K."/>
            <person name="Eickbush T."/>
            <person name="Evans J.D."/>
            <person name="Filipski A."/>
            <person name="Findeiss S."/>
            <person name="Freyhult E."/>
            <person name="Fulton L."/>
            <person name="Fulton R."/>
            <person name="Garcia A.C."/>
            <person name="Gardiner A."/>
            <person name="Garfield D.A."/>
            <person name="Garvin B.E."/>
            <person name="Gibson G."/>
            <person name="Gilbert D."/>
            <person name="Gnerre S."/>
            <person name="Godfrey J."/>
            <person name="Good R."/>
            <person name="Gotea V."/>
            <person name="Gravely B."/>
            <person name="Greenberg A.J."/>
            <person name="Griffiths-Jones S."/>
            <person name="Gross S."/>
            <person name="Guigo R."/>
            <person name="Gustafson E.A."/>
            <person name="Haerty W."/>
            <person name="Hahn M.W."/>
            <person name="Halligan D.L."/>
            <person name="Halpern A.L."/>
            <person name="Halter G.M."/>
            <person name="Han M.V."/>
            <person name="Heger A."/>
            <person name="Hillier L."/>
            <person name="Hinrichs A.S."/>
            <person name="Holmes I."/>
            <person name="Hoskins R.A."/>
            <person name="Hubisz M.J."/>
            <person name="Hultmark D."/>
            <person name="Huntley M.A."/>
            <person name="Jaffe D.B."/>
            <person name="Jagadeeshan S."/>
            <person name="Jeck W.R."/>
            <person name="Johnson J."/>
            <person name="Jones C.D."/>
            <person name="Jordan W.C."/>
            <person name="Karpen G.H."/>
            <person name="Kataoka E."/>
            <person name="Keightley P.D."/>
            <person name="Kheradpour P."/>
            <person name="Kirkness E.F."/>
            <person name="Koerich L.B."/>
            <person name="Kristiansen K."/>
            <person name="Kudrna D."/>
            <person name="Kulathinal R.J."/>
            <person name="Kumar S."/>
            <person name="Kwok R."/>
            <person name="Lander E."/>
            <person name="Langley C.H."/>
            <person name="Lapoint R."/>
            <person name="Lazzaro B.P."/>
            <person name="Lee S.J."/>
            <person name="Levesque L."/>
            <person name="Li R."/>
            <person name="Lin C.F."/>
            <person name="Lin M.F."/>
            <person name="Lindblad-Toh K."/>
            <person name="Llopart A."/>
            <person name="Long M."/>
            <person name="Low L."/>
            <person name="Lozovsky E."/>
            <person name="Lu J."/>
            <person name="Luo M."/>
            <person name="Machado C.A."/>
            <person name="Makalowski W."/>
            <person name="Marzo M."/>
            <person name="Matsuda M."/>
            <person name="Matzkin L."/>
            <person name="McAllister B."/>
            <person name="McBride C.S."/>
            <person name="McKernan B."/>
            <person name="McKernan K."/>
            <person name="Mendez-Lago M."/>
            <person name="Minx P."/>
            <person name="Mollenhauer M.U."/>
            <person name="Montooth K."/>
            <person name="Mount S.M."/>
            <person name="Mu X."/>
            <person name="Myers E."/>
            <person name="Negre B."/>
            <person name="Newfeld S."/>
            <person name="Nielsen R."/>
            <person name="Noor M.A."/>
            <person name="O'Grady P."/>
            <person name="Pachter L."/>
            <person name="Papaceit M."/>
            <person name="Parisi M.J."/>
            <person name="Parisi M."/>
            <person name="Parts L."/>
            <person name="Pedersen J.S."/>
            <person name="Pesole G."/>
            <person name="Phillippy A.M."/>
            <person name="Ponting C.P."/>
            <person name="Pop M."/>
            <person name="Porcelli D."/>
            <person name="Powell J.R."/>
            <person name="Prohaska S."/>
            <person name="Pruitt K."/>
            <person name="Puig M."/>
            <person name="Quesneville H."/>
            <person name="Ram K.R."/>
            <person name="Rand D."/>
            <person name="Rasmussen M.D."/>
            <person name="Reed L.K."/>
            <person name="Reenan R."/>
            <person name="Reily A."/>
            <person name="Remington K.A."/>
            <person name="Rieger T.T."/>
            <person name="Ritchie M.G."/>
            <person name="Robin C."/>
            <person name="Rogers Y.H."/>
            <person name="Rohde C."/>
            <person name="Rozas J."/>
            <person name="Rubenfield M.J."/>
            <person name="Ruiz A."/>
            <person name="Russo S."/>
            <person name="Salzberg S.L."/>
            <person name="Sanchez-Gracia A."/>
            <person name="Saranga D.J."/>
            <person name="Sato H."/>
            <person name="Schaeffer S.W."/>
            <person name="Schatz M.C."/>
            <person name="Schlenke T."/>
            <person name="Schwartz R."/>
            <person name="Segarra C."/>
            <person name="Singh R.S."/>
            <person name="Sirot L."/>
            <person name="Sirota M."/>
            <person name="Sisneros N.B."/>
            <person name="Smith C.D."/>
            <person name="Smith T.F."/>
            <person name="Spieth J."/>
            <person name="Stage D.E."/>
            <person name="Stark A."/>
            <person name="Stephan W."/>
            <person name="Strausberg R.L."/>
            <person name="Strempel S."/>
            <person name="Sturgill D."/>
            <person name="Sutton G."/>
            <person name="Sutton G.G."/>
            <person name="Tao W."/>
            <person name="Teichmann S."/>
            <person name="Tobari Y.N."/>
            <person name="Tomimura Y."/>
            <person name="Tsolas J.M."/>
            <person name="Valente V.L."/>
            <person name="Venter E."/>
            <person name="Venter J.C."/>
            <person name="Vicario S."/>
            <person name="Vieira F.G."/>
            <person name="Vilella A.J."/>
            <person name="Villasante A."/>
            <person name="Walenz B."/>
            <person name="Wang J."/>
            <person name="Wasserman M."/>
            <person name="Watts T."/>
            <person name="Wilson D."/>
            <person name="Wilson R.K."/>
            <person name="Wing R.A."/>
            <person name="Wolfner M.F."/>
            <person name="Wong A."/>
            <person name="Wong G.K."/>
            <person name="Wu C.I."/>
            <person name="Wu G."/>
            <person name="Yamamoto D."/>
            <person name="Yang H.P."/>
            <person name="Yang S.P."/>
            <person name="Yorke J.A."/>
            <person name="Yoshida K."/>
            <person name="Zdobnov E."/>
            <person name="Zhang P."/>
            <person name="Zhang Y."/>
            <person name="Zimin A.V."/>
            <person name="Baldwin J."/>
            <person name="Abdouelleil A."/>
            <person name="Abdulkadir J."/>
            <person name="Abebe A."/>
            <person name="Abera B."/>
            <person name="Abreu J."/>
            <person name="Acer S.C."/>
            <person name="Aftuck L."/>
            <person name="Alexander A."/>
            <person name="An P."/>
            <person name="Anderson E."/>
            <person name="Anderson S."/>
            <person name="Arachi H."/>
            <person name="Azer M."/>
            <person name="Bachantsang P."/>
            <person name="Barry A."/>
            <person name="Bayul T."/>
            <person name="Berlin A."/>
            <person name="Bessette D."/>
            <person name="Bloom T."/>
            <person name="Blye J."/>
            <person name="Boguslavskiy L."/>
            <person name="Bonnet C."/>
            <person name="Boukhgalter B."/>
            <person name="Bourzgui I."/>
            <person name="Brown A."/>
            <person name="Cahill P."/>
            <person name="Channer S."/>
            <person name="Cheshatsang Y."/>
            <person name="Chuda L."/>
            <person name="Citroen M."/>
            <person name="Collymore A."/>
            <person name="Cooke P."/>
            <person name="Costello M."/>
            <person name="D'Aco K."/>
            <person name="Daza R."/>
            <person name="De Haan G."/>
            <person name="DeGray S."/>
            <person name="DeMaso C."/>
            <person name="Dhargay N."/>
            <person name="Dooley K."/>
            <person name="Dooley E."/>
            <person name="Doricent M."/>
            <person name="Dorje P."/>
            <person name="Dorjee K."/>
            <person name="Dupes A."/>
            <person name="Elong R."/>
            <person name="Falk J."/>
            <person name="Farina A."/>
            <person name="Faro S."/>
            <person name="Ferguson D."/>
            <person name="Fisher S."/>
            <person name="Foley C.D."/>
            <person name="Franke A."/>
            <person name="Friedrich D."/>
            <person name="Gadbois L."/>
            <person name="Gearin G."/>
            <person name="Gearin C.R."/>
            <person name="Giannoukos G."/>
            <person name="Goode T."/>
            <person name="Graham J."/>
            <person name="Grandbois E."/>
            <person name="Grewal S."/>
            <person name="Gyaltsen K."/>
            <person name="Hafez N."/>
            <person name="Hagos B."/>
            <person name="Hall J."/>
            <person name="Henson C."/>
            <person name="Hollinger A."/>
            <person name="Honan T."/>
            <person name="Huard M.D."/>
            <person name="Hughes L."/>
            <person name="Hurhula B."/>
            <person name="Husby M.E."/>
            <person name="Kamat A."/>
            <person name="Kanga B."/>
            <person name="Kashin S."/>
            <person name="Khazanovich D."/>
            <person name="Kisner P."/>
            <person name="Lance K."/>
            <person name="Lara M."/>
            <person name="Lee W."/>
            <person name="Lennon N."/>
            <person name="Letendre F."/>
            <person name="LeVine R."/>
            <person name="Lipovsky A."/>
            <person name="Liu X."/>
            <person name="Liu J."/>
            <person name="Liu S."/>
            <person name="Lokyitsang T."/>
            <person name="Lokyitsang Y."/>
            <person name="Lubonja R."/>
            <person name="Lui A."/>
            <person name="MacDonald P."/>
            <person name="Magnisalis V."/>
            <person name="Maru K."/>
            <person name="Matthews C."/>
            <person name="McCusker W."/>
            <person name="McDonough S."/>
            <person name="Mehta T."/>
            <person name="Meldrim J."/>
            <person name="Meneus L."/>
            <person name="Mihai O."/>
            <person name="Mihalev A."/>
            <person name="Mihova T."/>
            <person name="Mittelman R."/>
            <person name="Mlenga V."/>
            <person name="Montmayeur A."/>
            <person name="Mulrain L."/>
            <person name="Navidi A."/>
            <person name="Naylor J."/>
            <person name="Negash T."/>
            <person name="Nguyen T."/>
            <person name="Nguyen N."/>
            <person name="Nicol R."/>
            <person name="Norbu C."/>
            <person name="Norbu N."/>
            <person name="Novod N."/>
            <person name="O'Neill B."/>
            <person name="Osman S."/>
            <person name="Markiewicz E."/>
            <person name="Oyono O.L."/>
            <person name="Patti C."/>
            <person name="Phunkhang P."/>
            <person name="Pierre F."/>
            <person name="Priest M."/>
            <person name="Raghuraman S."/>
            <person name="Rege F."/>
            <person name="Reyes R."/>
            <person name="Rise C."/>
            <person name="Rogov P."/>
            <person name="Ross K."/>
            <person name="Ryan E."/>
            <person name="Settipalli S."/>
            <person name="Shea T."/>
            <person name="Sherpa N."/>
            <person name="Shi L."/>
            <person name="Shih D."/>
            <person name="Sparrow T."/>
            <person name="Spaulding J."/>
            <person name="Stalker J."/>
            <person name="Stange-Thomann N."/>
            <person name="Stavropoulos S."/>
            <person name="Stone C."/>
            <person name="Strader C."/>
            <person name="Tesfaye S."/>
            <person name="Thomson T."/>
            <person name="Thoulutsang Y."/>
            <person name="Thoulutsang D."/>
            <person name="Topham K."/>
            <person name="Topping I."/>
            <person name="Tsamla T."/>
            <person name="Vassiliev H."/>
            <person name="Vo A."/>
            <person name="Wangchuk T."/>
            <person name="Wangdi T."/>
            <person name="Weiand M."/>
            <person name="Wilkinson J."/>
            <person name="Wilson A."/>
            <person name="Yadav S."/>
            <person name="Young G."/>
            <person name="Yu Q."/>
            <person name="Zembek L."/>
            <person name="Zhong D."/>
            <person name="Zimmer A."/>
            <person name="Zwirko Z."/>
            <person name="Jaffe D.B."/>
            <person name="Alvarez P."/>
            <person name="Brockman W."/>
            <person name="Butler J."/>
            <person name="Chin C."/>
            <person name="Gnerre S."/>
            <person name="Grabherr M."/>
            <person name="Kleber M."/>
            <person name="Mauceli E."/>
            <person name="MacCallum I."/>
        </authorList>
    </citation>
    <scope>NUCLEOTIDE SEQUENCE [LARGE SCALE GENOMIC DNA]</scope>
    <source>
        <strain evidence="3">Rob3c / Tucson 14021-0248.25</strain>
    </source>
</reference>
<dbReference type="EMBL" id="CH480833">
    <property type="protein sequence ID" value="EDW46350.1"/>
    <property type="molecule type" value="Genomic_DNA"/>
</dbReference>
<evidence type="ECO:0000313" key="2">
    <source>
        <dbReference type="EMBL" id="EDW46350.1"/>
    </source>
</evidence>
<dbReference type="HOGENOM" id="CLU_2485744_0_0_1"/>
<evidence type="ECO:0000256" key="1">
    <source>
        <dbReference type="SAM" id="MobiDB-lite"/>
    </source>
</evidence>
<feature type="region of interest" description="Disordered" evidence="1">
    <location>
        <begin position="1"/>
        <end position="51"/>
    </location>
</feature>
<gene>
    <name evidence="2" type="primary">Dsec\GM23323</name>
    <name evidence="2" type="ORF">Dsec_GM23323</name>
</gene>
<proteinExistence type="predicted"/>
<keyword evidence="3" id="KW-1185">Reference proteome</keyword>
<name>B4IFC8_DROSE</name>
<protein>
    <submittedName>
        <fullName evidence="2">GM23323</fullName>
    </submittedName>
</protein>
<sequence length="87" mass="9568">MSNSDEVVEDDEDDEGDDDEDENEDEDHDDDNKDNSVLRTATARCHRKWPAASVSGRWAANTLHNSLSVPVLDPNTPPANPSSFGTK</sequence>
<evidence type="ECO:0000313" key="3">
    <source>
        <dbReference type="Proteomes" id="UP000001292"/>
    </source>
</evidence>
<organism evidence="3">
    <name type="scientific">Drosophila sechellia</name>
    <name type="common">Fruit fly</name>
    <dbReference type="NCBI Taxonomy" id="7238"/>
    <lineage>
        <taxon>Eukaryota</taxon>
        <taxon>Metazoa</taxon>
        <taxon>Ecdysozoa</taxon>
        <taxon>Arthropoda</taxon>
        <taxon>Hexapoda</taxon>
        <taxon>Insecta</taxon>
        <taxon>Pterygota</taxon>
        <taxon>Neoptera</taxon>
        <taxon>Endopterygota</taxon>
        <taxon>Diptera</taxon>
        <taxon>Brachycera</taxon>
        <taxon>Muscomorpha</taxon>
        <taxon>Ephydroidea</taxon>
        <taxon>Drosophilidae</taxon>
        <taxon>Drosophila</taxon>
        <taxon>Sophophora</taxon>
    </lineage>
</organism>